<dbReference type="VEuPathDB" id="MicrosporidiaDB:VCUG_01461"/>
<feature type="transmembrane region" description="Helical" evidence="1">
    <location>
        <begin position="171"/>
        <end position="193"/>
    </location>
</feature>
<reference evidence="3" key="1">
    <citation type="submission" date="2011-03" db="EMBL/GenBank/DDBJ databases">
        <title>The genome sequence of Vavraia culicis strain floridensis.</title>
        <authorList>
            <consortium name="The Broad Institute Genome Sequencing Platform"/>
            <person name="Cuomo C."/>
            <person name="Becnel J."/>
            <person name="Sanscrainte N."/>
            <person name="Young S.K."/>
            <person name="Zeng Q."/>
            <person name="Gargeya S."/>
            <person name="Fitzgerald M."/>
            <person name="Haas B."/>
            <person name="Abouelleil A."/>
            <person name="Alvarado L."/>
            <person name="Arachchi H.M."/>
            <person name="Berlin A."/>
            <person name="Chapman S.B."/>
            <person name="Gearin G."/>
            <person name="Goldberg J."/>
            <person name="Griggs A."/>
            <person name="Gujja S."/>
            <person name="Hansen M."/>
            <person name="Heiman D."/>
            <person name="Howarth C."/>
            <person name="Larimer J."/>
            <person name="Lui A."/>
            <person name="MacDonald P.J.P."/>
            <person name="McCowen C."/>
            <person name="Montmayeur A."/>
            <person name="Murphy C."/>
            <person name="Neiman D."/>
            <person name="Pearson M."/>
            <person name="Priest M."/>
            <person name="Roberts A."/>
            <person name="Saif S."/>
            <person name="Shea T."/>
            <person name="Sisk P."/>
            <person name="Stolte C."/>
            <person name="Sykes S."/>
            <person name="Wortman J."/>
            <person name="Nusbaum C."/>
            <person name="Birren B."/>
        </authorList>
    </citation>
    <scope>NUCLEOTIDE SEQUENCE [LARGE SCALE GENOMIC DNA]</scope>
    <source>
        <strain evidence="3">floridensis</strain>
    </source>
</reference>
<dbReference type="Proteomes" id="UP000011081">
    <property type="component" value="Unassembled WGS sequence"/>
</dbReference>
<dbReference type="EMBL" id="GL877426">
    <property type="protein sequence ID" value="ELA47016.1"/>
    <property type="molecule type" value="Genomic_DNA"/>
</dbReference>
<dbReference type="AlphaFoldDB" id="L2GTM5"/>
<keyword evidence="1" id="KW-0472">Membrane</keyword>
<feature type="transmembrane region" description="Helical" evidence="1">
    <location>
        <begin position="20"/>
        <end position="40"/>
    </location>
</feature>
<accession>L2GTM5</accession>
<evidence type="ECO:0000256" key="1">
    <source>
        <dbReference type="SAM" id="Phobius"/>
    </source>
</evidence>
<evidence type="ECO:0000313" key="2">
    <source>
        <dbReference type="EMBL" id="ELA47016.1"/>
    </source>
</evidence>
<feature type="transmembrane region" description="Helical" evidence="1">
    <location>
        <begin position="52"/>
        <end position="70"/>
    </location>
</feature>
<feature type="transmembrane region" description="Helical" evidence="1">
    <location>
        <begin position="114"/>
        <end position="134"/>
    </location>
</feature>
<keyword evidence="1" id="KW-1133">Transmembrane helix</keyword>
<protein>
    <submittedName>
        <fullName evidence="2">Uncharacterized protein</fullName>
    </submittedName>
</protein>
<dbReference type="InParanoid" id="L2GTM5"/>
<dbReference type="HOGENOM" id="CLU_1403406_0_0_1"/>
<proteinExistence type="predicted"/>
<keyword evidence="3" id="KW-1185">Reference proteome</keyword>
<organism evidence="2 3">
    <name type="scientific">Vavraia culicis (isolate floridensis)</name>
    <name type="common">Microsporidian parasite</name>
    <dbReference type="NCBI Taxonomy" id="948595"/>
    <lineage>
        <taxon>Eukaryota</taxon>
        <taxon>Fungi</taxon>
        <taxon>Fungi incertae sedis</taxon>
        <taxon>Microsporidia</taxon>
        <taxon>Pleistophoridae</taxon>
        <taxon>Vavraia</taxon>
    </lineage>
</organism>
<sequence length="194" mass="22587">MIVQLSEDSYYTRILKNTLALYIFYYNTFLAFVILIQPQLESHNPFLITRMVEYVIKNYGFVVTVFVRMLSSYSSGLSYKICIVLVDFAIYFLNTCQYGLCNLCDKIFSTELKFNTSGHIFILSYFSYLVYLAFTMNPKKNIFVMNLIVWIIYMIYAVNTITFYHTKEECFASVVLATISSYAHLAIILTLNLA</sequence>
<dbReference type="GeneID" id="19879339"/>
<gene>
    <name evidence="2" type="ORF">VCUG_01461</name>
</gene>
<keyword evidence="1" id="KW-0812">Transmembrane</keyword>
<evidence type="ECO:0000313" key="3">
    <source>
        <dbReference type="Proteomes" id="UP000011081"/>
    </source>
</evidence>
<feature type="transmembrane region" description="Helical" evidence="1">
    <location>
        <begin position="77"/>
        <end position="94"/>
    </location>
</feature>
<dbReference type="RefSeq" id="XP_008074484.1">
    <property type="nucleotide sequence ID" value="XM_008076293.1"/>
</dbReference>
<name>L2GTM5_VAVCU</name>
<feature type="transmembrane region" description="Helical" evidence="1">
    <location>
        <begin position="143"/>
        <end position="165"/>
    </location>
</feature>